<evidence type="ECO:0000313" key="1">
    <source>
        <dbReference type="EMBL" id="GHO47603.1"/>
    </source>
</evidence>
<dbReference type="Proteomes" id="UP000612362">
    <property type="component" value="Unassembled WGS sequence"/>
</dbReference>
<dbReference type="AlphaFoldDB" id="A0A8J3I5T6"/>
<dbReference type="EMBL" id="BNJF01000003">
    <property type="protein sequence ID" value="GHO47603.1"/>
    <property type="molecule type" value="Genomic_DNA"/>
</dbReference>
<name>A0A8J3I5T6_9CHLR</name>
<gene>
    <name evidence="1" type="ORF">KSX_57660</name>
</gene>
<protein>
    <submittedName>
        <fullName evidence="1">Uncharacterized protein</fullName>
    </submittedName>
</protein>
<organism evidence="1 2">
    <name type="scientific">Ktedonospora formicarum</name>
    <dbReference type="NCBI Taxonomy" id="2778364"/>
    <lineage>
        <taxon>Bacteria</taxon>
        <taxon>Bacillati</taxon>
        <taxon>Chloroflexota</taxon>
        <taxon>Ktedonobacteria</taxon>
        <taxon>Ktedonobacterales</taxon>
        <taxon>Ktedonobacteraceae</taxon>
        <taxon>Ktedonospora</taxon>
    </lineage>
</organism>
<comment type="caution">
    <text evidence="1">The sequence shown here is derived from an EMBL/GenBank/DDBJ whole genome shotgun (WGS) entry which is preliminary data.</text>
</comment>
<evidence type="ECO:0000313" key="2">
    <source>
        <dbReference type="Proteomes" id="UP000612362"/>
    </source>
</evidence>
<proteinExistence type="predicted"/>
<sequence length="78" mass="8546">MDILALDILALDILAHTFLASSMAPMAHRDFLPHVMLVPTDILDPTDFIGAMDILDPTVLAMDMLTPFPFPISMGHRG</sequence>
<keyword evidence="2" id="KW-1185">Reference proteome</keyword>
<reference evidence="1" key="1">
    <citation type="submission" date="2020-10" db="EMBL/GenBank/DDBJ databases">
        <title>Taxonomic study of unclassified bacteria belonging to the class Ktedonobacteria.</title>
        <authorList>
            <person name="Yabe S."/>
            <person name="Wang C.M."/>
            <person name="Zheng Y."/>
            <person name="Sakai Y."/>
            <person name="Cavaletti L."/>
            <person name="Monciardini P."/>
            <person name="Donadio S."/>
        </authorList>
    </citation>
    <scope>NUCLEOTIDE SEQUENCE</scope>
    <source>
        <strain evidence="1">SOSP1-1</strain>
    </source>
</reference>
<accession>A0A8J3I5T6</accession>